<evidence type="ECO:0000313" key="2">
    <source>
        <dbReference type="EMBL" id="GFY76815.1"/>
    </source>
</evidence>
<feature type="transmembrane region" description="Helical" evidence="1">
    <location>
        <begin position="12"/>
        <end position="28"/>
    </location>
</feature>
<reference evidence="2" key="1">
    <citation type="submission" date="2020-08" db="EMBL/GenBank/DDBJ databases">
        <title>Multicomponent nature underlies the extraordinary mechanical properties of spider dragline silk.</title>
        <authorList>
            <person name="Kono N."/>
            <person name="Nakamura H."/>
            <person name="Mori M."/>
            <person name="Yoshida Y."/>
            <person name="Ohtoshi R."/>
            <person name="Malay A.D."/>
            <person name="Moran D.A.P."/>
            <person name="Tomita M."/>
            <person name="Numata K."/>
            <person name="Arakawa K."/>
        </authorList>
    </citation>
    <scope>NUCLEOTIDE SEQUENCE</scope>
</reference>
<dbReference type="EMBL" id="BMAV01022160">
    <property type="protein sequence ID" value="GFY76815.1"/>
    <property type="molecule type" value="Genomic_DNA"/>
</dbReference>
<dbReference type="AlphaFoldDB" id="A0A8X6YTI6"/>
<name>A0A8X6YTI6_9ARAC</name>
<gene>
    <name evidence="2" type="primary">NCL1_56404</name>
    <name evidence="2" type="ORF">TNIN_35251</name>
</gene>
<keyword evidence="1" id="KW-0472">Membrane</keyword>
<evidence type="ECO:0000313" key="3">
    <source>
        <dbReference type="Proteomes" id="UP000886998"/>
    </source>
</evidence>
<keyword evidence="3" id="KW-1185">Reference proteome</keyword>
<protein>
    <submittedName>
        <fullName evidence="2">Uncharacterized protein</fullName>
    </submittedName>
</protein>
<keyword evidence="1" id="KW-1133">Transmembrane helix</keyword>
<dbReference type="Proteomes" id="UP000886998">
    <property type="component" value="Unassembled WGS sequence"/>
</dbReference>
<organism evidence="2 3">
    <name type="scientific">Trichonephila inaurata madagascariensis</name>
    <dbReference type="NCBI Taxonomy" id="2747483"/>
    <lineage>
        <taxon>Eukaryota</taxon>
        <taxon>Metazoa</taxon>
        <taxon>Ecdysozoa</taxon>
        <taxon>Arthropoda</taxon>
        <taxon>Chelicerata</taxon>
        <taxon>Arachnida</taxon>
        <taxon>Araneae</taxon>
        <taxon>Araneomorphae</taxon>
        <taxon>Entelegynae</taxon>
        <taxon>Araneoidea</taxon>
        <taxon>Nephilidae</taxon>
        <taxon>Trichonephila</taxon>
        <taxon>Trichonephila inaurata</taxon>
    </lineage>
</organism>
<proteinExistence type="predicted"/>
<evidence type="ECO:0000256" key="1">
    <source>
        <dbReference type="SAM" id="Phobius"/>
    </source>
</evidence>
<keyword evidence="1" id="KW-0812">Transmembrane</keyword>
<sequence length="117" mass="13709">MAAISRRRRFTILIIICCLSLFIFGWYSRSSNNLLQAKLNEDPNSNFDMLDQDLTFTNVHKKADHESESFGVKKPQFVPHPWGPPKGYELLNLLQQDEDEKSIKQFEREQSFLAFQN</sequence>
<accession>A0A8X6YTI6</accession>
<comment type="caution">
    <text evidence="2">The sequence shown here is derived from an EMBL/GenBank/DDBJ whole genome shotgun (WGS) entry which is preliminary data.</text>
</comment>